<sequence length="146" mass="16683">MQNVSARLDETLFRQTIEELERRRVTGTAFDRLVDDAPEGQMGPRIARLREALEARFGPPRVDDDAQRPNFRFLFELSPNTSYVELGTEDGRRVYVDFLTTHLFMRSITPSKETCRALWLPAYVQDAIAELKRIALEAGALDRPAA</sequence>
<gene>
    <name evidence="1" type="ORF">Q5761_10550</name>
</gene>
<evidence type="ECO:0000313" key="2">
    <source>
        <dbReference type="Proteomes" id="UP001304683"/>
    </source>
</evidence>
<evidence type="ECO:0000313" key="1">
    <source>
        <dbReference type="EMBL" id="WPD18790.1"/>
    </source>
</evidence>
<dbReference type="Proteomes" id="UP001304683">
    <property type="component" value="Chromosome"/>
</dbReference>
<proteinExistence type="predicted"/>
<dbReference type="RefSeq" id="WP_135224325.1">
    <property type="nucleotide sequence ID" value="NZ_CP132508.1"/>
</dbReference>
<dbReference type="EMBL" id="CP132508">
    <property type="protein sequence ID" value="WPD18790.1"/>
    <property type="molecule type" value="Genomic_DNA"/>
</dbReference>
<reference evidence="1 2" key="1">
    <citation type="submission" date="2023-08" db="EMBL/GenBank/DDBJ databases">
        <title>Genome sequence of Thermaerobacter compostii strain Ins1, a spore-forming filamentous bacterium isolated from a deep geothermal reservoir.</title>
        <authorList>
            <person name="Bregnard D."/>
            <person name="Gonzalez D."/>
            <person name="Junier P."/>
        </authorList>
    </citation>
    <scope>NUCLEOTIDE SEQUENCE [LARGE SCALE GENOMIC DNA]</scope>
    <source>
        <strain evidence="1 2">Ins1</strain>
    </source>
</reference>
<keyword evidence="2" id="KW-1185">Reference proteome</keyword>
<organism evidence="1 2">
    <name type="scientific">Thermaerobacter composti</name>
    <dbReference type="NCBI Taxonomy" id="554949"/>
    <lineage>
        <taxon>Bacteria</taxon>
        <taxon>Bacillati</taxon>
        <taxon>Bacillota</taxon>
        <taxon>Clostridia</taxon>
        <taxon>Eubacteriales</taxon>
        <taxon>Clostridiales Family XVII. Incertae Sedis</taxon>
        <taxon>Thermaerobacter</taxon>
    </lineage>
</organism>
<accession>A0ABZ0QMS6</accession>
<name>A0ABZ0QMS6_9FIRM</name>
<protein>
    <submittedName>
        <fullName evidence="1">Uncharacterized protein</fullName>
    </submittedName>
</protein>